<proteinExistence type="predicted"/>
<dbReference type="AlphaFoldDB" id="A0AAV6JKG7"/>
<name>A0AAV6JKG7_9ERIC</name>
<dbReference type="Proteomes" id="UP000823749">
    <property type="component" value="Chromosome 7"/>
</dbReference>
<protein>
    <submittedName>
        <fullName evidence="2">Uncharacterized protein</fullName>
    </submittedName>
</protein>
<keyword evidence="3" id="KW-1185">Reference proteome</keyword>
<sequence>MSNLLYTATKQIKDHQTRLDSVDATRGDNQRRLGQEESQEGERDLQGFGRAEVEKASSYRKPSFIMMHKVML</sequence>
<gene>
    <name evidence="2" type="ORF">RHGRI_021016</name>
</gene>
<comment type="caution">
    <text evidence="2">The sequence shown here is derived from an EMBL/GenBank/DDBJ whole genome shotgun (WGS) entry which is preliminary data.</text>
</comment>
<evidence type="ECO:0000313" key="3">
    <source>
        <dbReference type="Proteomes" id="UP000823749"/>
    </source>
</evidence>
<evidence type="ECO:0000256" key="1">
    <source>
        <dbReference type="SAM" id="MobiDB-lite"/>
    </source>
</evidence>
<evidence type="ECO:0000313" key="2">
    <source>
        <dbReference type="EMBL" id="KAG5540982.1"/>
    </source>
</evidence>
<accession>A0AAV6JKG7</accession>
<organism evidence="2 3">
    <name type="scientific">Rhododendron griersonianum</name>
    <dbReference type="NCBI Taxonomy" id="479676"/>
    <lineage>
        <taxon>Eukaryota</taxon>
        <taxon>Viridiplantae</taxon>
        <taxon>Streptophyta</taxon>
        <taxon>Embryophyta</taxon>
        <taxon>Tracheophyta</taxon>
        <taxon>Spermatophyta</taxon>
        <taxon>Magnoliopsida</taxon>
        <taxon>eudicotyledons</taxon>
        <taxon>Gunneridae</taxon>
        <taxon>Pentapetalae</taxon>
        <taxon>asterids</taxon>
        <taxon>Ericales</taxon>
        <taxon>Ericaceae</taxon>
        <taxon>Ericoideae</taxon>
        <taxon>Rhodoreae</taxon>
        <taxon>Rhododendron</taxon>
    </lineage>
</organism>
<feature type="region of interest" description="Disordered" evidence="1">
    <location>
        <begin position="15"/>
        <end position="50"/>
    </location>
</feature>
<dbReference type="EMBL" id="JACTNZ010000007">
    <property type="protein sequence ID" value="KAG5540982.1"/>
    <property type="molecule type" value="Genomic_DNA"/>
</dbReference>
<reference evidence="2" key="1">
    <citation type="submission" date="2020-08" db="EMBL/GenBank/DDBJ databases">
        <title>Plant Genome Project.</title>
        <authorList>
            <person name="Zhang R.-G."/>
        </authorList>
    </citation>
    <scope>NUCLEOTIDE SEQUENCE</scope>
    <source>
        <strain evidence="2">WSP0</strain>
        <tissue evidence="2">Leaf</tissue>
    </source>
</reference>